<proteinExistence type="predicted"/>
<accession>A0A0A9HPG5</accession>
<reference evidence="1" key="1">
    <citation type="submission" date="2014-09" db="EMBL/GenBank/DDBJ databases">
        <authorList>
            <person name="Magalhaes I.L.F."/>
            <person name="Oliveira U."/>
            <person name="Santos F.R."/>
            <person name="Vidigal T.H.D.A."/>
            <person name="Brescovit A.D."/>
            <person name="Santos A.J."/>
        </authorList>
    </citation>
    <scope>NUCLEOTIDE SEQUENCE</scope>
    <source>
        <tissue evidence="1">Shoot tissue taken approximately 20 cm above the soil surface</tissue>
    </source>
</reference>
<name>A0A0A9HPG5_ARUDO</name>
<protein>
    <submittedName>
        <fullName evidence="1">Uncharacterized protein</fullName>
    </submittedName>
</protein>
<dbReference type="EMBL" id="GBRH01163083">
    <property type="protein sequence ID" value="JAE34813.1"/>
    <property type="molecule type" value="Transcribed_RNA"/>
</dbReference>
<organism evidence="1">
    <name type="scientific">Arundo donax</name>
    <name type="common">Giant reed</name>
    <name type="synonym">Donax arundinaceus</name>
    <dbReference type="NCBI Taxonomy" id="35708"/>
    <lineage>
        <taxon>Eukaryota</taxon>
        <taxon>Viridiplantae</taxon>
        <taxon>Streptophyta</taxon>
        <taxon>Embryophyta</taxon>
        <taxon>Tracheophyta</taxon>
        <taxon>Spermatophyta</taxon>
        <taxon>Magnoliopsida</taxon>
        <taxon>Liliopsida</taxon>
        <taxon>Poales</taxon>
        <taxon>Poaceae</taxon>
        <taxon>PACMAD clade</taxon>
        <taxon>Arundinoideae</taxon>
        <taxon>Arundineae</taxon>
        <taxon>Arundo</taxon>
    </lineage>
</organism>
<sequence>MQATTYIKDLRGRVEMLKQRRDDSYAKILQVTIKCSRSNVSNDVAPGSTGAAHSDVNLTMNSNKCIEFHKVIHAIEQDRCLEIVRASSCMVEGGKIVYTIECRVYAIHLQQKCFHFGSVFCA</sequence>
<reference evidence="1" key="2">
    <citation type="journal article" date="2015" name="Data Brief">
        <title>Shoot transcriptome of the giant reed, Arundo donax.</title>
        <authorList>
            <person name="Barrero R.A."/>
            <person name="Guerrero F.D."/>
            <person name="Moolhuijzen P."/>
            <person name="Goolsby J.A."/>
            <person name="Tidwell J."/>
            <person name="Bellgard S.E."/>
            <person name="Bellgard M.I."/>
        </authorList>
    </citation>
    <scope>NUCLEOTIDE SEQUENCE</scope>
    <source>
        <tissue evidence="1">Shoot tissue taken approximately 20 cm above the soil surface</tissue>
    </source>
</reference>
<dbReference type="AlphaFoldDB" id="A0A0A9HPG5"/>
<evidence type="ECO:0000313" key="1">
    <source>
        <dbReference type="EMBL" id="JAE34813.1"/>
    </source>
</evidence>